<dbReference type="Pfam" id="PF00615">
    <property type="entry name" value="RGS"/>
    <property type="match status" value="2"/>
</dbReference>
<name>A0AAW1DSG8_ZOAVI</name>
<dbReference type="InterPro" id="IPR036305">
    <property type="entry name" value="RGS_sf"/>
</dbReference>
<feature type="region of interest" description="Disordered" evidence="1">
    <location>
        <begin position="1036"/>
        <end position="1097"/>
    </location>
</feature>
<feature type="domain" description="RGS" evidence="2">
    <location>
        <begin position="549"/>
        <end position="643"/>
    </location>
</feature>
<keyword evidence="4" id="KW-1185">Reference proteome</keyword>
<dbReference type="InterPro" id="IPR048074">
    <property type="entry name" value="RGS22_RGS_fourth"/>
</dbReference>
<evidence type="ECO:0000313" key="3">
    <source>
        <dbReference type="EMBL" id="KAK9513227.1"/>
    </source>
</evidence>
<feature type="compositionally biased region" description="Basic and acidic residues" evidence="1">
    <location>
        <begin position="1060"/>
        <end position="1083"/>
    </location>
</feature>
<dbReference type="CDD" id="cd08725">
    <property type="entry name" value="RGS_RGS22_4"/>
    <property type="match status" value="1"/>
</dbReference>
<dbReference type="GO" id="GO:0005634">
    <property type="term" value="C:nucleus"/>
    <property type="evidence" value="ECO:0007669"/>
    <property type="project" value="TreeGrafter"/>
</dbReference>
<dbReference type="InterPro" id="IPR042651">
    <property type="entry name" value="Rgs22"/>
</dbReference>
<feature type="compositionally biased region" description="Polar residues" evidence="1">
    <location>
        <begin position="216"/>
        <end position="235"/>
    </location>
</feature>
<comment type="caution">
    <text evidence="3">The sequence shown here is derived from an EMBL/GenBank/DDBJ whole genome shotgun (WGS) entry which is preliminary data.</text>
</comment>
<dbReference type="PANTHER" id="PTHR46583">
    <property type="entry name" value="REGULATOR OF G-PROTEIN SIGNALING 22"/>
    <property type="match status" value="1"/>
</dbReference>
<sequence>MSGLISTEFPDLTADNFENSLASDDLLAQYFNDFLTLPSFPETPLLYNQETGQFEFVDGAAEFASRRIRSGVHRSRSQLLTGDPAALARTPSVDNHSPICFLDREQGIQWIVKERLPFFLQSDCYNEYRLSKLLFQKNTIFCIQRRKGSSGRPTSAPQLRFPSQSDVTCLPSGLKEHINTKGSESSRCFSSFSEPENPCHFSSSSSPSNLECEKPQSPQTEWSLSFTEPSAGNSEEQQESSRQNDEPPERQLEYLAAKVVKQVLNNALYVMDGQSRANLSDSFSKSGDQTNCTNEDRSCDGKVCLRSADEGTERLEGKKEKVQEGERCSRAEEKTEGFKKTRRVGDGGTEQENILDICCHCSCCRDNISGLDELRDFLRGTPGEKLLNLWIDVARLNATQSRERKNRYLVLMRRRYLLSSSQSSLNVELLSRLGMTTSPCWTEEKLRSVLPSLTESLLYYWVPRFWTSQWVHEDRDDSPHSELWTEWRVRPQSDTQPHHGSVAVCWDTCLPQYPHAVHTQFYSSRRQLLGSRIMKMLLQALSTESCAGLYFTHFCEQSGNQPWENAVNLWTDLQHYHELFYQGGLDPYQVQREAQLIYSTYLSSSARRSIDVSEEIRREVYDQMMPAFEELFDKVEEHSLSILLEPWTLLASRDKESFQKVCVQQKVRYIDCQEYRELQSLYEESECRLEQVDRSTLFPSPISPSTPFSKGPRAPDSRSRVSPNYQGSRLSSLLRHRHETRDFMSFLQNRDASIHLTCWLDLEQYRRTPHKDKAVRWEKWSHIATTYLTRTYFFGSDSPATTEQQKDILLLAGGLERLKLDCPSDPVVGKIQDVIRSLIEKRWLPLFLSTAEFTERLKHQPKPQAADRLSQHAYRRRRARRESWKAESLWMSASKEILLFRQILLNPATCIQFQHFVCLKGDFLENDVLFWLEVQRYKDLCHSHSDEATVQQKVSTIINCFIDSSMPPALQIDIPPEQAQQVLERRHELGPYIFREAQMSVFSALLKFWPEFQELSSSVQEEQLLPVLQEKRVKHKARVRRQRRKEEEEEEKEKEKRRRAQEELKRPESSLGKEEEVRQERRSVQKQSRAQSRERLSRTQQSTWSYSKYLAALKKEEVLLRRQSQLGALFSMASGTSPPPPICSHVQHLNYSLLPVRLNEGNQNTEMTFAVLIVDANPFHLSQLSHYEDV</sequence>
<dbReference type="PROSITE" id="PS50132">
    <property type="entry name" value="RGS"/>
    <property type="match status" value="3"/>
</dbReference>
<dbReference type="GO" id="GO:0001965">
    <property type="term" value="F:G-protein alpha-subunit binding"/>
    <property type="evidence" value="ECO:0007669"/>
    <property type="project" value="InterPro"/>
</dbReference>
<dbReference type="SUPFAM" id="SSF48097">
    <property type="entry name" value="Regulator of G-protein signaling, RGS"/>
    <property type="match status" value="4"/>
</dbReference>
<proteinExistence type="predicted"/>
<reference evidence="3 4" key="1">
    <citation type="journal article" date="2024" name="Genome Biol. Evol.">
        <title>Chromosome-level genome assembly of the viviparous eelpout Zoarces viviparus.</title>
        <authorList>
            <person name="Fuhrmann N."/>
            <person name="Brasseur M.V."/>
            <person name="Bakowski C.E."/>
            <person name="Podsiadlowski L."/>
            <person name="Prost S."/>
            <person name="Krehenwinkel H."/>
            <person name="Mayer C."/>
        </authorList>
    </citation>
    <scope>NUCLEOTIDE SEQUENCE [LARGE SCALE GENOMIC DNA]</scope>
    <source>
        <strain evidence="3">NO-MEL_2022_Ind0_liver</strain>
    </source>
</reference>
<protein>
    <recommendedName>
        <fullName evidence="2">RGS domain-containing protein</fullName>
    </recommendedName>
</protein>
<dbReference type="SMART" id="SM00315">
    <property type="entry name" value="RGS"/>
    <property type="match status" value="1"/>
</dbReference>
<gene>
    <name evidence="3" type="ORF">VZT92_026777</name>
</gene>
<dbReference type="Proteomes" id="UP001488805">
    <property type="component" value="Unassembled WGS sequence"/>
</dbReference>
<dbReference type="InterPro" id="IPR044926">
    <property type="entry name" value="RGS_subdomain_2"/>
</dbReference>
<dbReference type="Gene3D" id="1.10.167.10">
    <property type="entry name" value="Regulator of G-protein Signalling 4, domain 2"/>
    <property type="match status" value="3"/>
</dbReference>
<evidence type="ECO:0000256" key="1">
    <source>
        <dbReference type="SAM" id="MobiDB-lite"/>
    </source>
</evidence>
<feature type="domain" description="RGS" evidence="2">
    <location>
        <begin position="899"/>
        <end position="1005"/>
    </location>
</feature>
<dbReference type="GO" id="GO:0005737">
    <property type="term" value="C:cytoplasm"/>
    <property type="evidence" value="ECO:0007669"/>
    <property type="project" value="TreeGrafter"/>
</dbReference>
<feature type="region of interest" description="Disordered" evidence="1">
    <location>
        <begin position="698"/>
        <end position="728"/>
    </location>
</feature>
<feature type="domain" description="RGS" evidence="2">
    <location>
        <begin position="729"/>
        <end position="857"/>
    </location>
</feature>
<dbReference type="EMBL" id="JBCEZU010000597">
    <property type="protein sequence ID" value="KAK9513227.1"/>
    <property type="molecule type" value="Genomic_DNA"/>
</dbReference>
<evidence type="ECO:0000313" key="4">
    <source>
        <dbReference type="Proteomes" id="UP001488805"/>
    </source>
</evidence>
<dbReference type="InterPro" id="IPR016137">
    <property type="entry name" value="RGS"/>
</dbReference>
<dbReference type="PANTHER" id="PTHR46583:SF1">
    <property type="entry name" value="REGULATOR OF G-PROTEIN SIGNALING 22"/>
    <property type="match status" value="1"/>
</dbReference>
<organism evidence="3 4">
    <name type="scientific">Zoarces viviparus</name>
    <name type="common">Viviparous eelpout</name>
    <name type="synonym">Blennius viviparus</name>
    <dbReference type="NCBI Taxonomy" id="48416"/>
    <lineage>
        <taxon>Eukaryota</taxon>
        <taxon>Metazoa</taxon>
        <taxon>Chordata</taxon>
        <taxon>Craniata</taxon>
        <taxon>Vertebrata</taxon>
        <taxon>Euteleostomi</taxon>
        <taxon>Actinopterygii</taxon>
        <taxon>Neopterygii</taxon>
        <taxon>Teleostei</taxon>
        <taxon>Neoteleostei</taxon>
        <taxon>Acanthomorphata</taxon>
        <taxon>Eupercaria</taxon>
        <taxon>Perciformes</taxon>
        <taxon>Cottioidei</taxon>
        <taxon>Zoarcales</taxon>
        <taxon>Zoarcidae</taxon>
        <taxon>Zoarcinae</taxon>
        <taxon>Zoarces</taxon>
    </lineage>
</organism>
<evidence type="ECO:0000259" key="2">
    <source>
        <dbReference type="PROSITE" id="PS50132"/>
    </source>
</evidence>
<dbReference type="GO" id="GO:0009966">
    <property type="term" value="P:regulation of signal transduction"/>
    <property type="evidence" value="ECO:0007669"/>
    <property type="project" value="InterPro"/>
</dbReference>
<feature type="compositionally biased region" description="Low complexity" evidence="1">
    <location>
        <begin position="698"/>
        <end position="709"/>
    </location>
</feature>
<dbReference type="AlphaFoldDB" id="A0AAW1DSG8"/>
<accession>A0AAW1DSG8</accession>
<feature type="region of interest" description="Disordered" evidence="1">
    <location>
        <begin position="200"/>
        <end position="249"/>
    </location>
</feature>